<keyword evidence="13" id="KW-0206">Cytoskeleton</keyword>
<dbReference type="CDD" id="cd06801">
    <property type="entry name" value="PDZ_syntrophin-like"/>
    <property type="match status" value="1"/>
</dbReference>
<dbReference type="Pfam" id="PF23012">
    <property type="entry name" value="Syntrophin_4th"/>
    <property type="match status" value="1"/>
</dbReference>
<accession>A0AAV6SVA6</accession>
<dbReference type="EMBL" id="JAGKHQ010000003">
    <property type="protein sequence ID" value="KAG7521456.1"/>
    <property type="molecule type" value="Genomic_DNA"/>
</dbReference>
<evidence type="ECO:0000256" key="1">
    <source>
        <dbReference type="ARBA" id="ARBA00004184"/>
    </source>
</evidence>
<comment type="similarity">
    <text evidence="4">Belongs to the syntrophin family.</text>
</comment>
<evidence type="ECO:0000256" key="4">
    <source>
        <dbReference type="ARBA" id="ARBA00010798"/>
    </source>
</evidence>
<gene>
    <name evidence="17" type="ORF">JOB18_048769</name>
</gene>
<evidence type="ECO:0000256" key="5">
    <source>
        <dbReference type="ARBA" id="ARBA00022490"/>
    </source>
</evidence>
<dbReference type="InterPro" id="IPR001478">
    <property type="entry name" value="PDZ"/>
</dbReference>
<keyword evidence="18" id="KW-1185">Reference proteome</keyword>
<evidence type="ECO:0000256" key="11">
    <source>
        <dbReference type="ARBA" id="ARBA00023136"/>
    </source>
</evidence>
<dbReference type="Pfam" id="PF00595">
    <property type="entry name" value="PDZ"/>
    <property type="match status" value="1"/>
</dbReference>
<evidence type="ECO:0000256" key="10">
    <source>
        <dbReference type="ARBA" id="ARBA00022949"/>
    </source>
</evidence>
<feature type="region of interest" description="Disordered" evidence="14">
    <location>
        <begin position="34"/>
        <end position="69"/>
    </location>
</feature>
<dbReference type="PANTHER" id="PTHR10554:SF6">
    <property type="entry name" value="ALPHA-1-SYNTROPHIN"/>
    <property type="match status" value="1"/>
</dbReference>
<feature type="domain" description="PH" evidence="15">
    <location>
        <begin position="275"/>
        <end position="383"/>
    </location>
</feature>
<evidence type="ECO:0000256" key="8">
    <source>
        <dbReference type="ARBA" id="ARBA00022837"/>
    </source>
</evidence>
<dbReference type="Proteomes" id="UP000693946">
    <property type="component" value="Linkage Group LG11"/>
</dbReference>
<evidence type="ECO:0000313" key="18">
    <source>
        <dbReference type="Proteomes" id="UP000693946"/>
    </source>
</evidence>
<evidence type="ECO:0000256" key="9">
    <source>
        <dbReference type="ARBA" id="ARBA00022860"/>
    </source>
</evidence>
<dbReference type="SMART" id="SM00228">
    <property type="entry name" value="PDZ"/>
    <property type="match status" value="1"/>
</dbReference>
<keyword evidence="6" id="KW-0597">Phosphoprotein</keyword>
<evidence type="ECO:0000259" key="15">
    <source>
        <dbReference type="PROSITE" id="PS50003"/>
    </source>
</evidence>
<dbReference type="GO" id="GO:0012505">
    <property type="term" value="C:endomembrane system"/>
    <property type="evidence" value="ECO:0007669"/>
    <property type="project" value="UniProtKB-SubCell"/>
</dbReference>
<keyword evidence="10" id="KW-0965">Cell junction</keyword>
<comment type="caution">
    <text evidence="17">The sequence shown here is derived from an EMBL/GenBank/DDBJ whole genome shotgun (WGS) entry which is preliminary data.</text>
</comment>
<feature type="domain" description="PDZ" evidence="16">
    <location>
        <begin position="78"/>
        <end position="161"/>
    </location>
</feature>
<dbReference type="InterPro" id="IPR001849">
    <property type="entry name" value="PH_domain"/>
</dbReference>
<proteinExistence type="inferred from homology"/>
<dbReference type="SMART" id="SM00233">
    <property type="entry name" value="PH"/>
    <property type="match status" value="2"/>
</dbReference>
<protein>
    <submittedName>
        <fullName evidence="17">Alpha-1-syntrophin</fullName>
    </submittedName>
</protein>
<reference evidence="17 18" key="1">
    <citation type="journal article" date="2021" name="Sci. Rep.">
        <title>Chromosome anchoring in Senegalese sole (Solea senegalensis) reveals sex-associated markers and genome rearrangements in flatfish.</title>
        <authorList>
            <person name="Guerrero-Cozar I."/>
            <person name="Gomez-Garrido J."/>
            <person name="Berbel C."/>
            <person name="Martinez-Blanch J.F."/>
            <person name="Alioto T."/>
            <person name="Claros M.G."/>
            <person name="Gagnaire P.A."/>
            <person name="Manchado M."/>
        </authorList>
    </citation>
    <scope>NUCLEOTIDE SEQUENCE [LARGE SCALE GENOMIC DNA]</scope>
    <source>
        <strain evidence="17">Sse05_10M</strain>
    </source>
</reference>
<dbReference type="FunFam" id="2.30.42.10:FF:000052">
    <property type="entry name" value="Syntrophin beta 1"/>
    <property type="match status" value="1"/>
</dbReference>
<evidence type="ECO:0000256" key="13">
    <source>
        <dbReference type="ARBA" id="ARBA00023212"/>
    </source>
</evidence>
<evidence type="ECO:0000256" key="2">
    <source>
        <dbReference type="ARBA" id="ARBA00004245"/>
    </source>
</evidence>
<organism evidence="17 18">
    <name type="scientific">Solea senegalensis</name>
    <name type="common">Senegalese sole</name>
    <dbReference type="NCBI Taxonomy" id="28829"/>
    <lineage>
        <taxon>Eukaryota</taxon>
        <taxon>Metazoa</taxon>
        <taxon>Chordata</taxon>
        <taxon>Craniata</taxon>
        <taxon>Vertebrata</taxon>
        <taxon>Euteleostomi</taxon>
        <taxon>Actinopterygii</taxon>
        <taxon>Neopterygii</taxon>
        <taxon>Teleostei</taxon>
        <taxon>Neoteleostei</taxon>
        <taxon>Acanthomorphata</taxon>
        <taxon>Carangaria</taxon>
        <taxon>Pleuronectiformes</taxon>
        <taxon>Pleuronectoidei</taxon>
        <taxon>Soleidae</taxon>
        <taxon>Solea</taxon>
    </lineage>
</organism>
<keyword evidence="5" id="KW-0963">Cytoplasm</keyword>
<dbReference type="GO" id="GO:0031594">
    <property type="term" value="C:neuromuscular junction"/>
    <property type="evidence" value="ECO:0007669"/>
    <property type="project" value="TreeGrafter"/>
</dbReference>
<feature type="region of interest" description="Disordered" evidence="14">
    <location>
        <begin position="171"/>
        <end position="200"/>
    </location>
</feature>
<comment type="subcellular location">
    <subcellularLocation>
        <location evidence="3">Cell junction</location>
    </subcellularLocation>
    <subcellularLocation>
        <location evidence="2">Cytoplasm</location>
        <location evidence="2">Cytoskeleton</location>
    </subcellularLocation>
    <subcellularLocation>
        <location evidence="1">Endomembrane system</location>
        <topology evidence="1">Peripheral membrane protein</topology>
    </subcellularLocation>
</comment>
<evidence type="ECO:0000313" key="17">
    <source>
        <dbReference type="EMBL" id="KAG7521456.1"/>
    </source>
</evidence>
<dbReference type="GO" id="GO:0003779">
    <property type="term" value="F:actin binding"/>
    <property type="evidence" value="ECO:0007669"/>
    <property type="project" value="UniProtKB-KW"/>
</dbReference>
<evidence type="ECO:0000256" key="3">
    <source>
        <dbReference type="ARBA" id="ARBA00004282"/>
    </source>
</evidence>
<dbReference type="AlphaFoldDB" id="A0AAV6SVA6"/>
<dbReference type="PROSITE" id="PS50106">
    <property type="entry name" value="PDZ"/>
    <property type="match status" value="1"/>
</dbReference>
<keyword evidence="9" id="KW-0112">Calmodulin-binding</keyword>
<dbReference type="PANTHER" id="PTHR10554">
    <property type="entry name" value="SYNTROPHIN"/>
    <property type="match status" value="1"/>
</dbReference>
<dbReference type="GO" id="GO:0016010">
    <property type="term" value="C:dystrophin-associated glycoprotein complex"/>
    <property type="evidence" value="ECO:0007669"/>
    <property type="project" value="TreeGrafter"/>
</dbReference>
<evidence type="ECO:0000256" key="7">
    <source>
        <dbReference type="ARBA" id="ARBA00022737"/>
    </source>
</evidence>
<dbReference type="InterPro" id="IPR041428">
    <property type="entry name" value="PHsplit_syntrophin"/>
</dbReference>
<dbReference type="Pfam" id="PF18012">
    <property type="entry name" value="PH_17"/>
    <property type="match status" value="1"/>
</dbReference>
<dbReference type="InterPro" id="IPR055108">
    <property type="entry name" value="Syntrophin_4th"/>
</dbReference>
<dbReference type="GO" id="GO:0005516">
    <property type="term" value="F:calmodulin binding"/>
    <property type="evidence" value="ECO:0007669"/>
    <property type="project" value="UniProtKB-KW"/>
</dbReference>
<dbReference type="GO" id="GO:0005198">
    <property type="term" value="F:structural molecule activity"/>
    <property type="evidence" value="ECO:0007669"/>
    <property type="project" value="InterPro"/>
</dbReference>
<feature type="domain" description="PH" evidence="15">
    <location>
        <begin position="202"/>
        <end position="257"/>
    </location>
</feature>
<keyword evidence="11" id="KW-0472">Membrane</keyword>
<evidence type="ECO:0000256" key="14">
    <source>
        <dbReference type="SAM" id="MobiDB-lite"/>
    </source>
</evidence>
<evidence type="ECO:0000256" key="6">
    <source>
        <dbReference type="ARBA" id="ARBA00022553"/>
    </source>
</evidence>
<evidence type="ECO:0000259" key="16">
    <source>
        <dbReference type="PROSITE" id="PS50106"/>
    </source>
</evidence>
<dbReference type="GO" id="GO:0005856">
    <property type="term" value="C:cytoskeleton"/>
    <property type="evidence" value="ECO:0007669"/>
    <property type="project" value="UniProtKB-SubCell"/>
</dbReference>
<feature type="region of interest" description="Disordered" evidence="14">
    <location>
        <begin position="510"/>
        <end position="535"/>
    </location>
</feature>
<sequence length="615" mass="68027">MAATMKEQKTGLLELRVTVDRWIRVLATLTEDTFTVNPGEGTEEPTKPSPSPAGAINGDPPNLSSSPVPETITNVKRTVRVTKQDVGGLGISIKGGRENKMPILISKIFKGLAADQTEALYVGDAILSVNGFDLREATHDEAVQALKKTGKEVILEVKYIKEMSAFFKSSGSPGATLPWDSPPATPQRGTELSSPEVKEPRSIPLKVCQVTRKQCPPDTENRYFEVISSNRKNSVFLRAKDPAMAQSWYNGIQAGAANLLPRVKQEMKNMQPGMDVKHVGWIAEQVSQGPERPVLAVLTDKDLLLYPSLPETRESLSNPTKSHPLITTRLVHSGPGKSSPLLDSELSFGLRSGTKQGVETHVFRVDSAKELSTWTHLLVEGCHSAAELIKEVTTACSWNGKDCTLGVHIDEGFTLFTEEMGVRKSVLLHQPFERLKMSSDDGVRMMFLDFDGLETEIQLDLHCCPKTIVFIIHSFLSAKVHVKALSFVCGFGTSDDFHDNHLIERWREKCGEREREGDKERERERGAHQHRRETLTDSKRVETSFLLKPPTFPAACRSTAAPKLQLASASHHTDPVFVKQPAIIDVIHFAAAVVFKSMETNRADAFTSPRWHSSP</sequence>
<keyword evidence="12" id="KW-0009">Actin-binding</keyword>
<dbReference type="GO" id="GO:0070161">
    <property type="term" value="C:anchoring junction"/>
    <property type="evidence" value="ECO:0007669"/>
    <property type="project" value="UniProtKB-SubCell"/>
</dbReference>
<name>A0AAV6SVA6_SOLSE</name>
<dbReference type="InterPro" id="IPR015482">
    <property type="entry name" value="Syntrophin"/>
</dbReference>
<evidence type="ECO:0000256" key="12">
    <source>
        <dbReference type="ARBA" id="ARBA00023203"/>
    </source>
</evidence>
<keyword evidence="7" id="KW-0677">Repeat</keyword>
<dbReference type="PROSITE" id="PS50003">
    <property type="entry name" value="PH_DOMAIN"/>
    <property type="match status" value="2"/>
</dbReference>
<dbReference type="Pfam" id="PF00169">
    <property type="entry name" value="PH"/>
    <property type="match status" value="1"/>
</dbReference>
<keyword evidence="8" id="KW-0106">Calcium</keyword>
<dbReference type="GO" id="GO:0042383">
    <property type="term" value="C:sarcolemma"/>
    <property type="evidence" value="ECO:0007669"/>
    <property type="project" value="TreeGrafter"/>
</dbReference>